<evidence type="ECO:0000259" key="1">
    <source>
        <dbReference type="Pfam" id="PF03435"/>
    </source>
</evidence>
<dbReference type="Pfam" id="PF03435">
    <property type="entry name" value="Sacchrp_dh_NADP"/>
    <property type="match status" value="1"/>
</dbReference>
<dbReference type="Proteomes" id="UP000266327">
    <property type="component" value="Unassembled WGS sequence"/>
</dbReference>
<feature type="domain" description="Saccharopine dehydrogenase NADP binding" evidence="1">
    <location>
        <begin position="2"/>
        <end position="122"/>
    </location>
</feature>
<reference evidence="3" key="1">
    <citation type="submission" date="2018-09" db="EMBL/GenBank/DDBJ databases">
        <authorList>
            <person name="Zhu H."/>
        </authorList>
    </citation>
    <scope>NUCLEOTIDE SEQUENCE [LARGE SCALE GENOMIC DNA]</scope>
    <source>
        <strain evidence="3">K1S02-23</strain>
    </source>
</reference>
<dbReference type="EMBL" id="QYUQ01000002">
    <property type="protein sequence ID" value="RJG01342.1"/>
    <property type="molecule type" value="Genomic_DNA"/>
</dbReference>
<keyword evidence="3" id="KW-1185">Reference proteome</keyword>
<dbReference type="Gene3D" id="3.40.50.720">
    <property type="entry name" value="NAD(P)-binding Rossmann-like Domain"/>
    <property type="match status" value="1"/>
</dbReference>
<dbReference type="PANTHER" id="PTHR43781">
    <property type="entry name" value="SACCHAROPINE DEHYDROGENASE"/>
    <property type="match status" value="1"/>
</dbReference>
<accession>A0A3A3G4B3</accession>
<dbReference type="PANTHER" id="PTHR43781:SF1">
    <property type="entry name" value="SACCHAROPINE DEHYDROGENASE"/>
    <property type="match status" value="1"/>
</dbReference>
<dbReference type="AlphaFoldDB" id="A0A3A3G4B3"/>
<dbReference type="InterPro" id="IPR036291">
    <property type="entry name" value="NAD(P)-bd_dom_sf"/>
</dbReference>
<sequence>MILLVGATGETSRRIIQYALQQDVELRLAVRNIDTARRRLAGLGADFEMCRVDASDMGSVVSALGPGDVLLNAATPSGALGHGLARAAIMAGAHYMDFSGEVRDTLRMLRELDEPARERGVTLCPGAGYSGATGDFAVRLALKKMPDATAGVTGYFAGGFTPSYGTLLSEMEILSHPGVVVEHGELVERETLGSIHKIGGRTLVERPLADPILVSRYMRFESFRSGIDVPAEAAEQTAEMFTSAASGLKDEKGRLAYLEKIGSAAGQAVEEEPAFVGFVTAYLSRGDESTQAAITSWPIYEQTARMALLISRELDDGGRPTGFQAPSSVVNSIEGACAQLGVTPL</sequence>
<organism evidence="2 3">
    <name type="scientific">Noviherbaspirillum sedimenti</name>
    <dbReference type="NCBI Taxonomy" id="2320865"/>
    <lineage>
        <taxon>Bacteria</taxon>
        <taxon>Pseudomonadati</taxon>
        <taxon>Pseudomonadota</taxon>
        <taxon>Betaproteobacteria</taxon>
        <taxon>Burkholderiales</taxon>
        <taxon>Oxalobacteraceae</taxon>
        <taxon>Noviherbaspirillum</taxon>
    </lineage>
</organism>
<proteinExistence type="predicted"/>
<dbReference type="InterPro" id="IPR005097">
    <property type="entry name" value="Sacchrp_dh_NADP-bd"/>
</dbReference>
<dbReference type="SUPFAM" id="SSF51735">
    <property type="entry name" value="NAD(P)-binding Rossmann-fold domains"/>
    <property type="match status" value="1"/>
</dbReference>
<dbReference type="RefSeq" id="WP_119784791.1">
    <property type="nucleotide sequence ID" value="NZ_QYUQ01000002.1"/>
</dbReference>
<gene>
    <name evidence="2" type="ORF">D3878_06885</name>
</gene>
<dbReference type="OrthoDB" id="4420885at2"/>
<evidence type="ECO:0000313" key="2">
    <source>
        <dbReference type="EMBL" id="RJG01342.1"/>
    </source>
</evidence>
<name>A0A3A3G4B3_9BURK</name>
<evidence type="ECO:0000313" key="3">
    <source>
        <dbReference type="Proteomes" id="UP000266327"/>
    </source>
</evidence>
<comment type="caution">
    <text evidence="2">The sequence shown here is derived from an EMBL/GenBank/DDBJ whole genome shotgun (WGS) entry which is preliminary data.</text>
</comment>
<protein>
    <recommendedName>
        <fullName evidence="1">Saccharopine dehydrogenase NADP binding domain-containing protein</fullName>
    </recommendedName>
</protein>